<organism evidence="1 2">
    <name type="scientific">Boeremia exigua</name>
    <dbReference type="NCBI Taxonomy" id="749465"/>
    <lineage>
        <taxon>Eukaryota</taxon>
        <taxon>Fungi</taxon>
        <taxon>Dikarya</taxon>
        <taxon>Ascomycota</taxon>
        <taxon>Pezizomycotina</taxon>
        <taxon>Dothideomycetes</taxon>
        <taxon>Pleosporomycetidae</taxon>
        <taxon>Pleosporales</taxon>
        <taxon>Pleosporineae</taxon>
        <taxon>Didymellaceae</taxon>
        <taxon>Boeremia</taxon>
    </lineage>
</organism>
<keyword evidence="2" id="KW-1185">Reference proteome</keyword>
<evidence type="ECO:0000313" key="1">
    <source>
        <dbReference type="EMBL" id="KAJ8114956.1"/>
    </source>
</evidence>
<sequence>MPADRVQKSRGSGDVPDLGNPDRKRMLNVLAQRRYRQRRKEKIASLEAQAKDPNRLIDHQSTISNDASPSAGSASDQSDRIGEFIDVPCENETSFIVHGNPFDTTLIGDLDPFLALPTPLSSTPELADPQYGASPSGFAFPLTADGGTLTMPVMNLVQTLFSIATAFNLNEKLWDPFYMHVMPAYGSYPTSLPANLHPVSVQFTIPHHPAIDLLPWPSVREKLIILFAMPNRLRPSIAQEDDDGGSNAPGIWLSSGPTGGGLPPGQGKAVSRLIQDIDDFQDGGGLMVHGNSVAWGQGNEFVEEAWEVGESFYRNWWFCLDQKIIDQSNKRRNERGLGRLRLAA</sequence>
<reference evidence="1" key="1">
    <citation type="submission" date="2022-11" db="EMBL/GenBank/DDBJ databases">
        <title>Genome Sequence of Boeremia exigua.</title>
        <authorList>
            <person name="Buettner E."/>
        </authorList>
    </citation>
    <scope>NUCLEOTIDE SEQUENCE</scope>
    <source>
        <strain evidence="1">CU02</strain>
    </source>
</reference>
<name>A0ACC2III1_9PLEO</name>
<protein>
    <submittedName>
        <fullName evidence="1">Uncharacterized protein</fullName>
    </submittedName>
</protein>
<dbReference type="EMBL" id="JAPHNI010000165">
    <property type="protein sequence ID" value="KAJ8114956.1"/>
    <property type="molecule type" value="Genomic_DNA"/>
</dbReference>
<gene>
    <name evidence="1" type="ORF">OPT61_g3277</name>
</gene>
<evidence type="ECO:0000313" key="2">
    <source>
        <dbReference type="Proteomes" id="UP001153331"/>
    </source>
</evidence>
<proteinExistence type="predicted"/>
<comment type="caution">
    <text evidence="1">The sequence shown here is derived from an EMBL/GenBank/DDBJ whole genome shotgun (WGS) entry which is preliminary data.</text>
</comment>
<accession>A0ACC2III1</accession>
<dbReference type="Proteomes" id="UP001153331">
    <property type="component" value="Unassembled WGS sequence"/>
</dbReference>